<evidence type="ECO:0000259" key="3">
    <source>
        <dbReference type="Pfam" id="PF04030"/>
    </source>
</evidence>
<keyword evidence="5" id="KW-1185">Reference proteome</keyword>
<name>A0AAV5DQI5_ELECO</name>
<dbReference type="InterPro" id="IPR007173">
    <property type="entry name" value="ALO_C"/>
</dbReference>
<dbReference type="InterPro" id="IPR016171">
    <property type="entry name" value="Vanillyl_alc_oxidase_C-sub2"/>
</dbReference>
<comment type="pathway">
    <text evidence="1">Cofactor biosynthesis; L-ascorbate biosynthesis.</text>
</comment>
<dbReference type="GO" id="GO:0003885">
    <property type="term" value="F:D-arabinono-1,4-lactone oxidase activity"/>
    <property type="evidence" value="ECO:0007669"/>
    <property type="project" value="InterPro"/>
</dbReference>
<dbReference type="Pfam" id="PF04030">
    <property type="entry name" value="ALO"/>
    <property type="match status" value="1"/>
</dbReference>
<dbReference type="Proteomes" id="UP001054889">
    <property type="component" value="Unassembled WGS sequence"/>
</dbReference>
<dbReference type="AlphaFoldDB" id="A0AAV5DQI5"/>
<reference evidence="4" key="2">
    <citation type="submission" date="2021-12" db="EMBL/GenBank/DDBJ databases">
        <title>Resequencing data analysis of finger millet.</title>
        <authorList>
            <person name="Hatakeyama M."/>
            <person name="Aluri S."/>
            <person name="Balachadran M.T."/>
            <person name="Sivarajan S.R."/>
            <person name="Poveda L."/>
            <person name="Shimizu-Inatsugi R."/>
            <person name="Schlapbach R."/>
            <person name="Sreeman S.M."/>
            <person name="Shimizu K.K."/>
        </authorList>
    </citation>
    <scope>NUCLEOTIDE SEQUENCE</scope>
</reference>
<evidence type="ECO:0000313" key="4">
    <source>
        <dbReference type="EMBL" id="GJN12592.1"/>
    </source>
</evidence>
<gene>
    <name evidence="4" type="primary">ga30881</name>
    <name evidence="4" type="ORF">PR202_ga30881</name>
</gene>
<feature type="domain" description="D-arabinono-1,4-lactone oxidase C-terminal" evidence="3">
    <location>
        <begin position="5"/>
        <end position="56"/>
    </location>
</feature>
<keyword evidence="2" id="KW-0560">Oxidoreductase</keyword>
<protein>
    <recommendedName>
        <fullName evidence="3">D-arabinono-1,4-lactone oxidase C-terminal domain-containing protein</fullName>
    </recommendedName>
</protein>
<evidence type="ECO:0000313" key="5">
    <source>
        <dbReference type="Proteomes" id="UP001054889"/>
    </source>
</evidence>
<evidence type="ECO:0000256" key="1">
    <source>
        <dbReference type="ARBA" id="ARBA00005147"/>
    </source>
</evidence>
<dbReference type="EMBL" id="BQKI01000023">
    <property type="protein sequence ID" value="GJN12592.1"/>
    <property type="molecule type" value="Genomic_DNA"/>
</dbReference>
<accession>A0AAV5DQI5</accession>
<organism evidence="4 5">
    <name type="scientific">Eleusine coracana subsp. coracana</name>
    <dbReference type="NCBI Taxonomy" id="191504"/>
    <lineage>
        <taxon>Eukaryota</taxon>
        <taxon>Viridiplantae</taxon>
        <taxon>Streptophyta</taxon>
        <taxon>Embryophyta</taxon>
        <taxon>Tracheophyta</taxon>
        <taxon>Spermatophyta</taxon>
        <taxon>Magnoliopsida</taxon>
        <taxon>Liliopsida</taxon>
        <taxon>Poales</taxon>
        <taxon>Poaceae</taxon>
        <taxon>PACMAD clade</taxon>
        <taxon>Chloridoideae</taxon>
        <taxon>Cynodonteae</taxon>
        <taxon>Eleusininae</taxon>
        <taxon>Eleusine</taxon>
    </lineage>
</organism>
<proteinExistence type="predicted"/>
<dbReference type="GO" id="GO:0016020">
    <property type="term" value="C:membrane"/>
    <property type="evidence" value="ECO:0007669"/>
    <property type="project" value="InterPro"/>
</dbReference>
<reference evidence="4" key="1">
    <citation type="journal article" date="2018" name="DNA Res.">
        <title>Multiple hybrid de novo genome assembly of finger millet, an orphan allotetraploid crop.</title>
        <authorList>
            <person name="Hatakeyama M."/>
            <person name="Aluri S."/>
            <person name="Balachadran M.T."/>
            <person name="Sivarajan S.R."/>
            <person name="Patrignani A."/>
            <person name="Gruter S."/>
            <person name="Poveda L."/>
            <person name="Shimizu-Inatsugi R."/>
            <person name="Baeten J."/>
            <person name="Francoijs K.J."/>
            <person name="Nataraja K.N."/>
            <person name="Reddy Y.A.N."/>
            <person name="Phadnis S."/>
            <person name="Ravikumar R.L."/>
            <person name="Schlapbach R."/>
            <person name="Sreeman S.M."/>
            <person name="Shimizu K.K."/>
        </authorList>
    </citation>
    <scope>NUCLEOTIDE SEQUENCE</scope>
</reference>
<evidence type="ECO:0000256" key="2">
    <source>
        <dbReference type="ARBA" id="ARBA00023002"/>
    </source>
</evidence>
<comment type="caution">
    <text evidence="4">The sequence shown here is derived from an EMBL/GenBank/DDBJ whole genome shotgun (WGS) entry which is preliminary data.</text>
</comment>
<sequence length="100" mass="10877">MEQMALRKYGALPHWGKNRNFAFEGTAQKYPGAAEFLKVKARYDPDGIFSSEWSDQVLGIRGSTPSIVGKGCAMERLLRRLALRAGEGVLLPTGEGVHGG</sequence>
<dbReference type="Gene3D" id="1.10.45.10">
    <property type="entry name" value="Vanillyl-alcohol Oxidase, Chain A, domain 4"/>
    <property type="match status" value="1"/>
</dbReference>